<evidence type="ECO:0000313" key="9">
    <source>
        <dbReference type="Proteomes" id="UP000008915"/>
    </source>
</evidence>
<comment type="subcellular location">
    <subcellularLocation>
        <location evidence="1">Cell membrane</location>
        <topology evidence="1">Multi-pass membrane protein</topology>
    </subcellularLocation>
</comment>
<dbReference type="STRING" id="644966.Tmar_1444"/>
<dbReference type="Gene3D" id="1.20.1250.20">
    <property type="entry name" value="MFS general substrate transporter like domains"/>
    <property type="match status" value="1"/>
</dbReference>
<evidence type="ECO:0000256" key="1">
    <source>
        <dbReference type="ARBA" id="ARBA00004651"/>
    </source>
</evidence>
<dbReference type="GO" id="GO:0022857">
    <property type="term" value="F:transmembrane transporter activity"/>
    <property type="evidence" value="ECO:0007669"/>
    <property type="project" value="InterPro"/>
</dbReference>
<evidence type="ECO:0000256" key="6">
    <source>
        <dbReference type="SAM" id="MobiDB-lite"/>
    </source>
</evidence>
<organism evidence="8 9">
    <name type="scientific">Thermaerobacter marianensis (strain ATCC 700841 / DSM 12885 / JCM 10246 / 7p75a)</name>
    <dbReference type="NCBI Taxonomy" id="644966"/>
    <lineage>
        <taxon>Bacteria</taxon>
        <taxon>Bacillati</taxon>
        <taxon>Bacillota</taxon>
        <taxon>Clostridia</taxon>
        <taxon>Eubacteriales</taxon>
        <taxon>Clostridiales Family XVII. Incertae Sedis</taxon>
        <taxon>Thermaerobacter</taxon>
    </lineage>
</organism>
<dbReference type="InterPro" id="IPR036259">
    <property type="entry name" value="MFS_trans_sf"/>
</dbReference>
<evidence type="ECO:0000256" key="7">
    <source>
        <dbReference type="SAM" id="Phobius"/>
    </source>
</evidence>
<dbReference type="CDD" id="cd06173">
    <property type="entry name" value="MFS_MefA_like"/>
    <property type="match status" value="1"/>
</dbReference>
<protein>
    <submittedName>
        <fullName evidence="8">Major facilitator superfamily MFS_1</fullName>
    </submittedName>
</protein>
<reference evidence="9" key="2">
    <citation type="journal article" date="2010" name="Stand. Genomic Sci.">
        <title>Complete genome sequence of Thermaerobacter marianensis type strain (7p75aT).</title>
        <authorList>
            <person name="Han C."/>
            <person name="Gu W."/>
            <person name="Zhang X."/>
            <person name="Lapidus A."/>
            <person name="Nolan M."/>
            <person name="Copeland A."/>
            <person name="Lucas S."/>
            <person name="Glavina Del Rio T."/>
            <person name="Tice H."/>
            <person name="Cheng J."/>
            <person name="Tapia R."/>
            <person name="Goodwin L."/>
            <person name="Pitluck S."/>
            <person name="Pagani I."/>
            <person name="Ivanova N."/>
            <person name="Mavromatis K."/>
            <person name="Mikhailova N."/>
            <person name="Pati A."/>
            <person name="Chen A."/>
            <person name="Palaniappan K."/>
            <person name="Land M."/>
            <person name="Hauser L."/>
            <person name="Chang Y."/>
            <person name="Jeffries C."/>
            <person name="Schneider S."/>
            <person name="Rohde M."/>
            <person name="Goker M."/>
            <person name="Pukall R."/>
            <person name="Woyke T."/>
            <person name="Bristow J."/>
            <person name="Eisen J."/>
            <person name="Markowitz V."/>
            <person name="Hugenholtz P."/>
            <person name="Kyrpides N."/>
            <person name="Klenk H."/>
            <person name="Detter J."/>
        </authorList>
    </citation>
    <scope>NUCLEOTIDE SEQUENCE [LARGE SCALE GENOMIC DNA]</scope>
    <source>
        <strain evidence="9">ATCC 700841 / DSM 12885 / JCM 10246 / 7p75a</strain>
    </source>
</reference>
<feature type="region of interest" description="Disordered" evidence="6">
    <location>
        <begin position="262"/>
        <end position="315"/>
    </location>
</feature>
<sequence length="544" mass="55060">MTDTAMGSPASREVAAPVPPAAPGSGPAASTAAGSAGSADAVANGFAPGPGGRAAGDPIPGAAGMPAPVPSLWRHRPFAVLWLARVVSVAGGMASMIAIQWWVLDTTGSAQWMATVNAVATLVMALVGIPAGVLVDRWHRGRFFLVLEAGRGAVMAALAALLFSGHATFPVVLVLLAVDAAGLALFMPLSSAIWPELVPPQQLAAANGLVATGESTGRILGPAIGGLLASRHPGWAILANAVSYACSAAAVVAAGALGWKAPRGRVPDPGDRTATEGAAGVGDPAGRRSPSREQDGTAVPGGPGDSAGDGSTAGERIPATARGGSFVAQFREGWAAVFGRPDLGPFFLLVSVLNLVFSASFVLIPVVVREVLRGGPEALGWLQAAFAVGAVTGGLLAGSGRVPRRSRSWVLLVLFQAGLAVIVGASRWLATSILAGWAFGLINTLVNVAVTTMLQEAVAPALRGRVFGLLFTVAMILQPLGQMTGGMLADRVPVPSIFTATALSTVMVMAVAWWRAPAMRALLDRPHRDAGRRPPAPAGEVSTG</sequence>
<dbReference type="AlphaFoldDB" id="E6SMR5"/>
<feature type="transmembrane region" description="Helical" evidence="7">
    <location>
        <begin position="110"/>
        <end position="131"/>
    </location>
</feature>
<dbReference type="EMBL" id="CP002344">
    <property type="protein sequence ID" value="ADU51557.1"/>
    <property type="molecule type" value="Genomic_DNA"/>
</dbReference>
<evidence type="ECO:0000256" key="4">
    <source>
        <dbReference type="ARBA" id="ARBA00022989"/>
    </source>
</evidence>
<name>E6SMR5_THEM7</name>
<dbReference type="SUPFAM" id="SSF103473">
    <property type="entry name" value="MFS general substrate transporter"/>
    <property type="match status" value="1"/>
</dbReference>
<dbReference type="eggNOG" id="COG2814">
    <property type="taxonomic scope" value="Bacteria"/>
</dbReference>
<feature type="compositionally biased region" description="Low complexity" evidence="6">
    <location>
        <begin position="23"/>
        <end position="34"/>
    </location>
</feature>
<evidence type="ECO:0000256" key="5">
    <source>
        <dbReference type="ARBA" id="ARBA00023136"/>
    </source>
</evidence>
<dbReference type="PANTHER" id="PTHR23513:SF6">
    <property type="entry name" value="MAJOR FACILITATOR SUPERFAMILY ASSOCIATED DOMAIN-CONTAINING PROTEIN"/>
    <property type="match status" value="1"/>
</dbReference>
<dbReference type="InterPro" id="IPR011701">
    <property type="entry name" value="MFS"/>
</dbReference>
<feature type="transmembrane region" description="Helical" evidence="7">
    <location>
        <begin position="82"/>
        <end position="104"/>
    </location>
</feature>
<reference evidence="8 9" key="1">
    <citation type="journal article" date="2010" name="Stand. Genomic Sci.">
        <title>Complete genome sequence of Thermaerobacter marianensis type strain (7p75a).</title>
        <authorList>
            <person name="Han C."/>
            <person name="Gu W."/>
            <person name="Zhang X."/>
            <person name="Lapidus A."/>
            <person name="Nolan M."/>
            <person name="Copeland A."/>
            <person name="Lucas S."/>
            <person name="Del Rio T.G."/>
            <person name="Tice H."/>
            <person name="Cheng J.F."/>
            <person name="Tapia R."/>
            <person name="Goodwin L."/>
            <person name="Pitluck S."/>
            <person name="Pagani I."/>
            <person name="Ivanova N."/>
            <person name="Mavromatis K."/>
            <person name="Mikhailova N."/>
            <person name="Pati A."/>
            <person name="Chen A."/>
            <person name="Palaniappan K."/>
            <person name="Land M."/>
            <person name="Hauser L."/>
            <person name="Chang Y.J."/>
            <person name="Jeffries C.D."/>
            <person name="Schneider S."/>
            <person name="Rohde M."/>
            <person name="Goker M."/>
            <person name="Pukall R."/>
            <person name="Woyke T."/>
            <person name="Bristow J."/>
            <person name="Eisen J.A."/>
            <person name="Markowitz V."/>
            <person name="Hugenholtz P."/>
            <person name="Kyrpides N.C."/>
            <person name="Klenk H.P."/>
            <person name="Detter J.C."/>
        </authorList>
    </citation>
    <scope>NUCLEOTIDE SEQUENCE [LARGE SCALE GENOMIC DNA]</scope>
    <source>
        <strain evidence="9">ATCC 700841 / DSM 12885 / JCM 10246 / 7p75a</strain>
    </source>
</reference>
<dbReference type="PANTHER" id="PTHR23513">
    <property type="entry name" value="INTEGRAL MEMBRANE EFFLUX PROTEIN-RELATED"/>
    <property type="match status" value="1"/>
</dbReference>
<feature type="transmembrane region" description="Helical" evidence="7">
    <location>
        <begin position="346"/>
        <end position="368"/>
    </location>
</feature>
<evidence type="ECO:0000313" key="8">
    <source>
        <dbReference type="EMBL" id="ADU51557.1"/>
    </source>
</evidence>
<evidence type="ECO:0000256" key="2">
    <source>
        <dbReference type="ARBA" id="ARBA00022475"/>
    </source>
</evidence>
<feature type="transmembrane region" description="Helical" evidence="7">
    <location>
        <begin position="380"/>
        <end position="397"/>
    </location>
</feature>
<dbReference type="RefSeq" id="WP_013495861.1">
    <property type="nucleotide sequence ID" value="NC_014831.1"/>
</dbReference>
<keyword evidence="9" id="KW-1185">Reference proteome</keyword>
<feature type="transmembrane region" description="Helical" evidence="7">
    <location>
        <begin position="497"/>
        <end position="516"/>
    </location>
</feature>
<dbReference type="Proteomes" id="UP000008915">
    <property type="component" value="Chromosome"/>
</dbReference>
<feature type="region of interest" description="Disordered" evidence="6">
    <location>
        <begin position="525"/>
        <end position="544"/>
    </location>
</feature>
<keyword evidence="3 7" id="KW-0812">Transmembrane</keyword>
<dbReference type="GO" id="GO:0005886">
    <property type="term" value="C:plasma membrane"/>
    <property type="evidence" value="ECO:0007669"/>
    <property type="project" value="UniProtKB-SubCell"/>
</dbReference>
<evidence type="ECO:0000256" key="3">
    <source>
        <dbReference type="ARBA" id="ARBA00022692"/>
    </source>
</evidence>
<feature type="transmembrane region" description="Helical" evidence="7">
    <location>
        <begin position="466"/>
        <end position="485"/>
    </location>
</feature>
<dbReference type="HOGENOM" id="CLU_034180_13_4_9"/>
<dbReference type="KEGG" id="tmr:Tmar_1444"/>
<feature type="transmembrane region" description="Helical" evidence="7">
    <location>
        <begin position="434"/>
        <end position="454"/>
    </location>
</feature>
<keyword evidence="4 7" id="KW-1133">Transmembrane helix</keyword>
<proteinExistence type="predicted"/>
<dbReference type="Pfam" id="PF07690">
    <property type="entry name" value="MFS_1"/>
    <property type="match status" value="1"/>
</dbReference>
<feature type="transmembrane region" description="Helical" evidence="7">
    <location>
        <begin position="409"/>
        <end position="428"/>
    </location>
</feature>
<accession>E6SMR5</accession>
<keyword evidence="2" id="KW-1003">Cell membrane</keyword>
<feature type="region of interest" description="Disordered" evidence="6">
    <location>
        <begin position="1"/>
        <end position="34"/>
    </location>
</feature>
<feature type="compositionally biased region" description="Basic and acidic residues" evidence="6">
    <location>
        <begin position="265"/>
        <end position="274"/>
    </location>
</feature>
<keyword evidence="5 7" id="KW-0472">Membrane</keyword>
<gene>
    <name evidence="8" type="ordered locus">Tmar_1444</name>
</gene>